<evidence type="ECO:0000313" key="5">
    <source>
        <dbReference type="Proteomes" id="UP000217790"/>
    </source>
</evidence>
<dbReference type="OrthoDB" id="7464126at2759"/>
<name>A0A2H3D7K6_ARMGA</name>
<dbReference type="AlphaFoldDB" id="A0A2H3D7K6"/>
<dbReference type="InterPro" id="IPR027417">
    <property type="entry name" value="P-loop_NTPase"/>
</dbReference>
<proteinExistence type="predicted"/>
<accession>A0A2H3D7K6</accession>
<dbReference type="Gene3D" id="3.40.50.300">
    <property type="entry name" value="P-loop containing nucleotide triphosphate hydrolases"/>
    <property type="match status" value="1"/>
</dbReference>
<sequence>MHVITWLTDLNFKSIQAEKLSQRVKDTGHWFLGSELFKEWISGPAPSSCLWCPGNPGVGKTILASIIIDYLQSLDYKRKTLVLCIFCDYQSTATQTLPNILCSLLKQLIQDNGLSNPITSLYNQCCRAKTRPSLNVLTNILSQELGSFYRVYIVLDALDEFRENNGGQEELINTMRKLNSNIHLLVTSRDITTIGLVFKADTRLDIRADNKDISSYIMSKLSCGRLASLIKGRDDLRQAILDGVTEKADGMFLLAELHIDSLAQTTTPKLLRVALQKLPNNMPSAYDKTLERVNSQCEHDRELAYHIFSWIAFARRPLTVLELQHALAVEPDTMTLDPDNICSEDLLGSVCGGLVIITDKIGHCEVCA</sequence>
<keyword evidence="1" id="KW-0677">Repeat</keyword>
<evidence type="ECO:0000313" key="4">
    <source>
        <dbReference type="EMBL" id="PBK85057.1"/>
    </source>
</evidence>
<dbReference type="Pfam" id="PF24883">
    <property type="entry name" value="NPHP3_N"/>
    <property type="match status" value="1"/>
</dbReference>
<protein>
    <submittedName>
        <fullName evidence="4">Uncharacterized protein</fullName>
    </submittedName>
</protein>
<dbReference type="InParanoid" id="A0A2H3D7K6"/>
<dbReference type="EMBL" id="KZ293693">
    <property type="protein sequence ID" value="PBK85057.1"/>
    <property type="molecule type" value="Genomic_DNA"/>
</dbReference>
<dbReference type="PANTHER" id="PTHR10039">
    <property type="entry name" value="AMELOGENIN"/>
    <property type="match status" value="1"/>
</dbReference>
<keyword evidence="5" id="KW-1185">Reference proteome</keyword>
<dbReference type="OMA" id="SEECTHW"/>
<dbReference type="STRING" id="47427.A0A2H3D7K6"/>
<dbReference type="InterPro" id="IPR056884">
    <property type="entry name" value="NPHP3-like_N"/>
</dbReference>
<organism evidence="4 5">
    <name type="scientific">Armillaria gallica</name>
    <name type="common">Bulbous honey fungus</name>
    <name type="synonym">Armillaria bulbosa</name>
    <dbReference type="NCBI Taxonomy" id="47427"/>
    <lineage>
        <taxon>Eukaryota</taxon>
        <taxon>Fungi</taxon>
        <taxon>Dikarya</taxon>
        <taxon>Basidiomycota</taxon>
        <taxon>Agaricomycotina</taxon>
        <taxon>Agaricomycetes</taxon>
        <taxon>Agaricomycetidae</taxon>
        <taxon>Agaricales</taxon>
        <taxon>Marasmiineae</taxon>
        <taxon>Physalacriaceae</taxon>
        <taxon>Armillaria</taxon>
    </lineage>
</organism>
<evidence type="ECO:0000259" key="3">
    <source>
        <dbReference type="Pfam" id="PF24883"/>
    </source>
</evidence>
<dbReference type="Proteomes" id="UP000217790">
    <property type="component" value="Unassembled WGS sequence"/>
</dbReference>
<evidence type="ECO:0000259" key="2">
    <source>
        <dbReference type="Pfam" id="PF22939"/>
    </source>
</evidence>
<reference evidence="5" key="1">
    <citation type="journal article" date="2017" name="Nat. Ecol. Evol.">
        <title>Genome expansion and lineage-specific genetic innovations in the forest pathogenic fungi Armillaria.</title>
        <authorList>
            <person name="Sipos G."/>
            <person name="Prasanna A.N."/>
            <person name="Walter M.C."/>
            <person name="O'Connor E."/>
            <person name="Balint B."/>
            <person name="Krizsan K."/>
            <person name="Kiss B."/>
            <person name="Hess J."/>
            <person name="Varga T."/>
            <person name="Slot J."/>
            <person name="Riley R."/>
            <person name="Boka B."/>
            <person name="Rigling D."/>
            <person name="Barry K."/>
            <person name="Lee J."/>
            <person name="Mihaltcheva S."/>
            <person name="LaButti K."/>
            <person name="Lipzen A."/>
            <person name="Waldron R."/>
            <person name="Moloney N.M."/>
            <person name="Sperisen C."/>
            <person name="Kredics L."/>
            <person name="Vagvoelgyi C."/>
            <person name="Patrignani A."/>
            <person name="Fitzpatrick D."/>
            <person name="Nagy I."/>
            <person name="Doyle S."/>
            <person name="Anderson J.B."/>
            <person name="Grigoriev I.V."/>
            <person name="Gueldener U."/>
            <person name="Muensterkoetter M."/>
            <person name="Nagy L.G."/>
        </authorList>
    </citation>
    <scope>NUCLEOTIDE SEQUENCE [LARGE SCALE GENOMIC DNA]</scope>
    <source>
        <strain evidence="5">Ar21-2</strain>
    </source>
</reference>
<feature type="domain" description="GPI inositol-deacylase winged helix" evidence="2">
    <location>
        <begin position="297"/>
        <end position="363"/>
    </location>
</feature>
<dbReference type="PANTHER" id="PTHR10039:SF15">
    <property type="entry name" value="NACHT DOMAIN-CONTAINING PROTEIN"/>
    <property type="match status" value="1"/>
</dbReference>
<dbReference type="SUPFAM" id="SSF52540">
    <property type="entry name" value="P-loop containing nucleoside triphosphate hydrolases"/>
    <property type="match status" value="1"/>
</dbReference>
<dbReference type="Pfam" id="PF22939">
    <property type="entry name" value="WHD_GPIID"/>
    <property type="match status" value="1"/>
</dbReference>
<evidence type="ECO:0000256" key="1">
    <source>
        <dbReference type="ARBA" id="ARBA00022737"/>
    </source>
</evidence>
<feature type="domain" description="Nephrocystin 3-like N-terminal" evidence="3">
    <location>
        <begin position="26"/>
        <end position="189"/>
    </location>
</feature>
<dbReference type="InterPro" id="IPR054471">
    <property type="entry name" value="GPIID_WHD"/>
</dbReference>
<gene>
    <name evidence="4" type="ORF">ARMGADRAFT_1048105</name>
</gene>